<evidence type="ECO:0000256" key="4">
    <source>
        <dbReference type="ARBA" id="ARBA00022490"/>
    </source>
</evidence>
<feature type="domain" description="Glycosyltransferase subfamily 4-like N-terminal" evidence="7">
    <location>
        <begin position="14"/>
        <end position="189"/>
    </location>
</feature>
<sequence length="661" mass="76230">MNIALFSDTYLPDINGVATSTHILKKELKKHGHHVLIVTTFLPHDSQYVDEDLDVLRLPGIDLKKLYGYRASNIYSFKGMKELKDFQPDIIHIQTEFGIGIFGKIAGEILNVPVCYTYHTMWADYSHYIAPGNIKAVDHAAKKIIEKISKIYGDSCSELIVPSQKTADALREYGISNSINVIPTGLELEHFSLAHKNEELMQQIVKQYHLENKFVVTFLGRIAPEKSVDFLIDAMSEIIKVNQQIVLMIVGGGPQVDELKDYVHSKGLDDYICFTGPQVSEKVPSFYHVSHLFVSASITETQGLTFIEAMASGIPVLARYDKNLEGVVIDGRNGYFFETQEQLVEKILTLADSDLSELIEHALEDAKNYSSEIFYERIMKTYHKALSKHHYCYEVVSLTPDKGHTYNVAFQFDNHQVLLNLSSQVIDRYGLSVGQVVDREELDALKDQEQVARAYQLALKYLTYKDYTYAKMLKKLTDKGDFDDIQVEMTMDLLVQKNLIDDVEYTKNYFHKATRLGIGVNKIIYNLKKDGVSPFVIDEFLADYSQDLEYDKALEIVEKLYNENTTRPQYALIQNIKNKLFNKGFSQDVVERAIQDFDFVFPKEHTKKLLTKEYYRVYNRYKNRYDKHILKSKIITFLVQKGYEYDDVVEIIRELWEDNDD</sequence>
<proteinExistence type="inferred from homology"/>
<comment type="subcellular location">
    <subcellularLocation>
        <location evidence="1 5">Cytoplasm</location>
    </subcellularLocation>
</comment>
<dbReference type="InterPro" id="IPR028098">
    <property type="entry name" value="Glyco_trans_4-like_N"/>
</dbReference>
<dbReference type="GeneID" id="98916794"/>
<dbReference type="Gene3D" id="3.40.50.2000">
    <property type="entry name" value="Glycogen Phosphorylase B"/>
    <property type="match status" value="2"/>
</dbReference>
<evidence type="ECO:0000256" key="3">
    <source>
        <dbReference type="ARBA" id="ARBA00018111"/>
    </source>
</evidence>
<dbReference type="AlphaFoldDB" id="A0A4R3YEW6"/>
<dbReference type="RefSeq" id="WP_132226540.1">
    <property type="nucleotide sequence ID" value="NZ_JANKBF010000030.1"/>
</dbReference>
<dbReference type="GO" id="GO:0005737">
    <property type="term" value="C:cytoplasm"/>
    <property type="evidence" value="ECO:0007669"/>
    <property type="project" value="UniProtKB-SubCell"/>
</dbReference>
<dbReference type="PANTHER" id="PTHR45947:SF3">
    <property type="entry name" value="SULFOQUINOVOSYL TRANSFERASE SQD2"/>
    <property type="match status" value="1"/>
</dbReference>
<name>A0A4R3YEW6_9FIRM</name>
<dbReference type="Proteomes" id="UP000295515">
    <property type="component" value="Unassembled WGS sequence"/>
</dbReference>
<dbReference type="InterPro" id="IPR003783">
    <property type="entry name" value="Regulatory_RecX"/>
</dbReference>
<dbReference type="GO" id="GO:0016758">
    <property type="term" value="F:hexosyltransferase activity"/>
    <property type="evidence" value="ECO:0007669"/>
    <property type="project" value="TreeGrafter"/>
</dbReference>
<evidence type="ECO:0000256" key="5">
    <source>
        <dbReference type="HAMAP-Rule" id="MF_01114"/>
    </source>
</evidence>
<keyword evidence="4 5" id="KW-0963">Cytoplasm</keyword>
<dbReference type="InterPro" id="IPR001296">
    <property type="entry name" value="Glyco_trans_1"/>
</dbReference>
<evidence type="ECO:0000259" key="7">
    <source>
        <dbReference type="Pfam" id="PF13439"/>
    </source>
</evidence>
<keyword evidence="8" id="KW-0808">Transferase</keyword>
<dbReference type="Pfam" id="PF13439">
    <property type="entry name" value="Glyco_transf_4"/>
    <property type="match status" value="1"/>
</dbReference>
<comment type="function">
    <text evidence="5">Modulates RecA activity.</text>
</comment>
<organism evidence="8 9">
    <name type="scientific">Longibaculum muris</name>
    <dbReference type="NCBI Taxonomy" id="1796628"/>
    <lineage>
        <taxon>Bacteria</taxon>
        <taxon>Bacillati</taxon>
        <taxon>Bacillota</taxon>
        <taxon>Erysipelotrichia</taxon>
        <taxon>Erysipelotrichales</taxon>
        <taxon>Coprobacillaceae</taxon>
        <taxon>Longibaculum</taxon>
    </lineage>
</organism>
<dbReference type="PANTHER" id="PTHR45947">
    <property type="entry name" value="SULFOQUINOVOSYL TRANSFERASE SQD2"/>
    <property type="match status" value="1"/>
</dbReference>
<feature type="domain" description="Glycosyl transferase family 1" evidence="6">
    <location>
        <begin position="209"/>
        <end position="354"/>
    </location>
</feature>
<dbReference type="HAMAP" id="MF_01114">
    <property type="entry name" value="RecX"/>
    <property type="match status" value="1"/>
</dbReference>
<evidence type="ECO:0000259" key="6">
    <source>
        <dbReference type="Pfam" id="PF00534"/>
    </source>
</evidence>
<evidence type="ECO:0000313" key="8">
    <source>
        <dbReference type="EMBL" id="TCV91065.1"/>
    </source>
</evidence>
<evidence type="ECO:0000256" key="1">
    <source>
        <dbReference type="ARBA" id="ARBA00004496"/>
    </source>
</evidence>
<dbReference type="SUPFAM" id="SSF53756">
    <property type="entry name" value="UDP-Glycosyltransferase/glycogen phosphorylase"/>
    <property type="match status" value="1"/>
</dbReference>
<gene>
    <name evidence="5" type="primary">recX</name>
    <name evidence="8" type="ORF">EDD60_1362</name>
</gene>
<protein>
    <recommendedName>
        <fullName evidence="3 5">Regulatory protein RecX</fullName>
    </recommendedName>
</protein>
<comment type="similarity">
    <text evidence="2 5">Belongs to the RecX family.</text>
</comment>
<dbReference type="Gene3D" id="1.10.10.10">
    <property type="entry name" value="Winged helix-like DNA-binding domain superfamily/Winged helix DNA-binding domain"/>
    <property type="match status" value="3"/>
</dbReference>
<accession>A0A4R3YEW6</accession>
<evidence type="ECO:0000256" key="2">
    <source>
        <dbReference type="ARBA" id="ARBA00009695"/>
    </source>
</evidence>
<dbReference type="InterPro" id="IPR036388">
    <property type="entry name" value="WH-like_DNA-bd_sf"/>
</dbReference>
<reference evidence="8 9" key="1">
    <citation type="submission" date="2019-03" db="EMBL/GenBank/DDBJ databases">
        <title>Genomic Encyclopedia of Type Strains, Phase IV (KMG-IV): sequencing the most valuable type-strain genomes for metagenomic binning, comparative biology and taxonomic classification.</title>
        <authorList>
            <person name="Goeker M."/>
        </authorList>
    </citation>
    <scope>NUCLEOTIDE SEQUENCE [LARGE SCALE GENOMIC DNA]</scope>
    <source>
        <strain evidence="8 9">DSM 29487</strain>
    </source>
</reference>
<evidence type="ECO:0000313" key="9">
    <source>
        <dbReference type="Proteomes" id="UP000295515"/>
    </source>
</evidence>
<comment type="caution">
    <text evidence="8">The sequence shown here is derived from an EMBL/GenBank/DDBJ whole genome shotgun (WGS) entry which is preliminary data.</text>
</comment>
<keyword evidence="9" id="KW-1185">Reference proteome</keyword>
<dbReference type="InterPro" id="IPR050194">
    <property type="entry name" value="Glycosyltransferase_grp1"/>
</dbReference>
<dbReference type="GO" id="GO:0006282">
    <property type="term" value="P:regulation of DNA repair"/>
    <property type="evidence" value="ECO:0007669"/>
    <property type="project" value="UniProtKB-UniRule"/>
</dbReference>
<dbReference type="EMBL" id="SMCQ01000036">
    <property type="protein sequence ID" value="TCV91065.1"/>
    <property type="molecule type" value="Genomic_DNA"/>
</dbReference>
<dbReference type="Pfam" id="PF00534">
    <property type="entry name" value="Glycos_transf_1"/>
    <property type="match status" value="1"/>
</dbReference>